<reference evidence="5" key="2">
    <citation type="submission" date="2023-03" db="EMBL/GenBank/DDBJ databases">
        <authorList>
            <person name="Inwood S.N."/>
            <person name="Skelly J.G."/>
            <person name="Guhlin J."/>
            <person name="Harrop T.W.R."/>
            <person name="Goldson S.G."/>
            <person name="Dearden P.K."/>
        </authorList>
    </citation>
    <scope>NUCLEOTIDE SEQUENCE</scope>
    <source>
        <strain evidence="5">Lincoln</strain>
        <tissue evidence="5">Whole body</tissue>
    </source>
</reference>
<dbReference type="GO" id="GO:0005737">
    <property type="term" value="C:cytoplasm"/>
    <property type="evidence" value="ECO:0007669"/>
    <property type="project" value="TreeGrafter"/>
</dbReference>
<evidence type="ECO:0000259" key="4">
    <source>
        <dbReference type="Pfam" id="PF02230"/>
    </source>
</evidence>
<proteinExistence type="inferred from homology"/>
<dbReference type="EC" id="3.1.2.22" evidence="2"/>
<keyword evidence="6" id="KW-1185">Reference proteome</keyword>
<comment type="similarity">
    <text evidence="1">Belongs to the AB hydrolase superfamily. AB hydrolase 2 family.</text>
</comment>
<dbReference type="PANTHER" id="PTHR10655:SF17">
    <property type="entry name" value="LYSOPHOSPHOLIPASE-LIKE PROTEIN 1"/>
    <property type="match status" value="1"/>
</dbReference>
<accession>A0AA39G5G8</accession>
<dbReference type="Gene3D" id="3.40.50.1820">
    <property type="entry name" value="alpha/beta hydrolase"/>
    <property type="match status" value="1"/>
</dbReference>
<dbReference type="Pfam" id="PF02230">
    <property type="entry name" value="Abhydrolase_2"/>
    <property type="match status" value="1"/>
</dbReference>
<organism evidence="5 6">
    <name type="scientific">Microctonus hyperodae</name>
    <name type="common">Parasitoid wasp</name>
    <dbReference type="NCBI Taxonomy" id="165561"/>
    <lineage>
        <taxon>Eukaryota</taxon>
        <taxon>Metazoa</taxon>
        <taxon>Ecdysozoa</taxon>
        <taxon>Arthropoda</taxon>
        <taxon>Hexapoda</taxon>
        <taxon>Insecta</taxon>
        <taxon>Pterygota</taxon>
        <taxon>Neoptera</taxon>
        <taxon>Endopterygota</taxon>
        <taxon>Hymenoptera</taxon>
        <taxon>Apocrita</taxon>
        <taxon>Ichneumonoidea</taxon>
        <taxon>Braconidae</taxon>
        <taxon>Euphorinae</taxon>
        <taxon>Microctonus</taxon>
    </lineage>
</organism>
<sequence length="258" mass="29123">MLKFISVAIVQANELCSIFHQRYRTMATTLKIAKIITVQPIKKHSATLILFHGSGDSASGIKEWIDIINREELKFPHVKIIYPTAPSQPYTPLQGMKSNVWFDRNAIKKKVPENTESINNICKVVSELIDNEMKNGISINRVAVGGFSMGGTLAMHIAYRYRTNVAGCAVMSSFLNDNSLVYEALNANAGEKLPPLLQFHGLQDTLVPFSWGETTHDSLKKFDIKTEFIPIEGIEHELERSEIKKLKQWILQILPEQQ</sequence>
<dbReference type="InterPro" id="IPR050565">
    <property type="entry name" value="LYPA1-2/EST-like"/>
</dbReference>
<dbReference type="Proteomes" id="UP001168972">
    <property type="component" value="Unassembled WGS sequence"/>
</dbReference>
<gene>
    <name evidence="5" type="ORF">PV327_003975</name>
</gene>
<name>A0AA39G5G8_MICHY</name>
<evidence type="ECO:0000256" key="3">
    <source>
        <dbReference type="ARBA" id="ARBA00022801"/>
    </source>
</evidence>
<evidence type="ECO:0000313" key="6">
    <source>
        <dbReference type="Proteomes" id="UP001168972"/>
    </source>
</evidence>
<evidence type="ECO:0000256" key="1">
    <source>
        <dbReference type="ARBA" id="ARBA00006499"/>
    </source>
</evidence>
<protein>
    <recommendedName>
        <fullName evidence="2">palmitoyl-protein hydrolase</fullName>
        <ecNumber evidence="2">3.1.2.22</ecNumber>
    </recommendedName>
</protein>
<dbReference type="PANTHER" id="PTHR10655">
    <property type="entry name" value="LYSOPHOSPHOLIPASE-RELATED"/>
    <property type="match status" value="1"/>
</dbReference>
<dbReference type="GO" id="GO:0052689">
    <property type="term" value="F:carboxylic ester hydrolase activity"/>
    <property type="evidence" value="ECO:0007669"/>
    <property type="project" value="TreeGrafter"/>
</dbReference>
<dbReference type="AlphaFoldDB" id="A0AA39G5G8"/>
<feature type="domain" description="Phospholipase/carboxylesterase/thioesterase" evidence="4">
    <location>
        <begin position="37"/>
        <end position="250"/>
    </location>
</feature>
<reference evidence="5" key="1">
    <citation type="journal article" date="2023" name="bioRxiv">
        <title>Scaffold-level genome assemblies of two parasitoid biocontrol wasps reveal the parthenogenesis mechanism and an associated novel virus.</title>
        <authorList>
            <person name="Inwood S."/>
            <person name="Skelly J."/>
            <person name="Guhlin J."/>
            <person name="Harrop T."/>
            <person name="Goldson S."/>
            <person name="Dearden P."/>
        </authorList>
    </citation>
    <scope>NUCLEOTIDE SEQUENCE</scope>
    <source>
        <strain evidence="5">Lincoln</strain>
        <tissue evidence="5">Whole body</tissue>
    </source>
</reference>
<dbReference type="InterPro" id="IPR029058">
    <property type="entry name" value="AB_hydrolase_fold"/>
</dbReference>
<evidence type="ECO:0000256" key="2">
    <source>
        <dbReference type="ARBA" id="ARBA00012423"/>
    </source>
</evidence>
<keyword evidence="3" id="KW-0378">Hydrolase</keyword>
<dbReference type="SUPFAM" id="SSF53474">
    <property type="entry name" value="alpha/beta-Hydrolases"/>
    <property type="match status" value="1"/>
</dbReference>
<dbReference type="InterPro" id="IPR003140">
    <property type="entry name" value="PLipase/COase/thioEstase"/>
</dbReference>
<dbReference type="EMBL" id="JAQQBR010000002">
    <property type="protein sequence ID" value="KAK0181713.1"/>
    <property type="molecule type" value="Genomic_DNA"/>
</dbReference>
<comment type="caution">
    <text evidence="5">The sequence shown here is derived from an EMBL/GenBank/DDBJ whole genome shotgun (WGS) entry which is preliminary data.</text>
</comment>
<dbReference type="GO" id="GO:0008474">
    <property type="term" value="F:palmitoyl-(protein) hydrolase activity"/>
    <property type="evidence" value="ECO:0007669"/>
    <property type="project" value="UniProtKB-EC"/>
</dbReference>
<evidence type="ECO:0000313" key="5">
    <source>
        <dbReference type="EMBL" id="KAK0181713.1"/>
    </source>
</evidence>